<gene>
    <name evidence="2" type="ORF">Vau01_078630</name>
</gene>
<dbReference type="AlphaFoldDB" id="A0A8J3ZAS1"/>
<protein>
    <submittedName>
        <fullName evidence="2">Extradiol dioxygenase</fullName>
    </submittedName>
</protein>
<dbReference type="InterPro" id="IPR029068">
    <property type="entry name" value="Glyas_Bleomycin-R_OHBP_Dase"/>
</dbReference>
<reference evidence="2" key="1">
    <citation type="submission" date="2021-01" db="EMBL/GenBank/DDBJ databases">
        <title>Whole genome shotgun sequence of Virgisporangium aurantiacum NBRC 16421.</title>
        <authorList>
            <person name="Komaki H."/>
            <person name="Tamura T."/>
        </authorList>
    </citation>
    <scope>NUCLEOTIDE SEQUENCE</scope>
    <source>
        <strain evidence="2">NBRC 16421</strain>
    </source>
</reference>
<proteinExistence type="predicted"/>
<dbReference type="PROSITE" id="PS51819">
    <property type="entry name" value="VOC"/>
    <property type="match status" value="1"/>
</dbReference>
<organism evidence="2 3">
    <name type="scientific">Virgisporangium aurantiacum</name>
    <dbReference type="NCBI Taxonomy" id="175570"/>
    <lineage>
        <taxon>Bacteria</taxon>
        <taxon>Bacillati</taxon>
        <taxon>Actinomycetota</taxon>
        <taxon>Actinomycetes</taxon>
        <taxon>Micromonosporales</taxon>
        <taxon>Micromonosporaceae</taxon>
        <taxon>Virgisporangium</taxon>
    </lineage>
</organism>
<dbReference type="PANTHER" id="PTHR36503">
    <property type="entry name" value="BLR2520 PROTEIN"/>
    <property type="match status" value="1"/>
</dbReference>
<dbReference type="InterPro" id="IPR037523">
    <property type="entry name" value="VOC_core"/>
</dbReference>
<dbReference type="Proteomes" id="UP000612585">
    <property type="component" value="Unassembled WGS sequence"/>
</dbReference>
<accession>A0A8J3ZAS1</accession>
<evidence type="ECO:0000313" key="3">
    <source>
        <dbReference type="Proteomes" id="UP000612585"/>
    </source>
</evidence>
<dbReference type="Pfam" id="PF00903">
    <property type="entry name" value="Glyoxalase"/>
    <property type="match status" value="1"/>
</dbReference>
<dbReference type="Gene3D" id="3.10.180.10">
    <property type="entry name" value="2,3-Dihydroxybiphenyl 1,2-Dioxygenase, domain 1"/>
    <property type="match status" value="1"/>
</dbReference>
<dbReference type="PANTHER" id="PTHR36503:SF3">
    <property type="entry name" value="BLR0126 PROTEIN"/>
    <property type="match status" value="1"/>
</dbReference>
<dbReference type="GO" id="GO:0051213">
    <property type="term" value="F:dioxygenase activity"/>
    <property type="evidence" value="ECO:0007669"/>
    <property type="project" value="UniProtKB-KW"/>
</dbReference>
<dbReference type="InterPro" id="IPR004360">
    <property type="entry name" value="Glyas_Fos-R_dOase_dom"/>
</dbReference>
<keyword evidence="3" id="KW-1185">Reference proteome</keyword>
<sequence>MFEEVFPILSTPDLARSLRFYRDLLGGTVSYRFPPDGDPVYVGLQFGGSQLGVGRQDEPGVLTNDRITLWVYATDCDAALARLRAGGVRVVQEPTDQQWGERMAIVEDPDGNRVIVATRSPEERA</sequence>
<name>A0A8J3ZAS1_9ACTN</name>
<dbReference type="SUPFAM" id="SSF54593">
    <property type="entry name" value="Glyoxalase/Bleomycin resistance protein/Dihydroxybiphenyl dioxygenase"/>
    <property type="match status" value="1"/>
</dbReference>
<evidence type="ECO:0000313" key="2">
    <source>
        <dbReference type="EMBL" id="GIJ60347.1"/>
    </source>
</evidence>
<feature type="domain" description="VOC" evidence="1">
    <location>
        <begin position="1"/>
        <end position="119"/>
    </location>
</feature>
<dbReference type="EMBL" id="BOPG01000053">
    <property type="protein sequence ID" value="GIJ60347.1"/>
    <property type="molecule type" value="Genomic_DNA"/>
</dbReference>
<evidence type="ECO:0000259" key="1">
    <source>
        <dbReference type="PROSITE" id="PS51819"/>
    </source>
</evidence>
<dbReference type="RefSeq" id="WP_204004514.1">
    <property type="nucleotide sequence ID" value="NZ_BOPG01000053.1"/>
</dbReference>
<keyword evidence="2" id="KW-0560">Oxidoreductase</keyword>
<comment type="caution">
    <text evidence="2">The sequence shown here is derived from an EMBL/GenBank/DDBJ whole genome shotgun (WGS) entry which is preliminary data.</text>
</comment>
<keyword evidence="2" id="KW-0223">Dioxygenase</keyword>